<reference evidence="2" key="2">
    <citation type="submission" date="2010-02" db="EMBL/GenBank/DDBJ databases">
        <title>Complete genome sequence of Marinobacter adhaerens type strain (HP15).</title>
        <authorList>
            <person name="Gaerdes A.A.M."/>
            <person name="Kaeppel E."/>
            <person name="Shezad A."/>
            <person name="Seebah S."/>
            <person name="Teeling H."/>
            <person name="Yarza P."/>
            <person name="Gloeckner F.O."/>
            <person name="Ullrich M.S."/>
        </authorList>
    </citation>
    <scope>NUCLEOTIDE SEQUENCE [LARGE SCALE GENOMIC DNA]</scope>
    <source>
        <strain evidence="2">DSM 23420 / HP15</strain>
        <plasmid evidence="2">Plasmid pHP-187</plasmid>
    </source>
</reference>
<organism evidence="1 2">
    <name type="scientific">Marinobacter adhaerens (strain DSM 23420 / HP15)</name>
    <dbReference type="NCBI Taxonomy" id="225937"/>
    <lineage>
        <taxon>Bacteria</taxon>
        <taxon>Pseudomonadati</taxon>
        <taxon>Pseudomonadota</taxon>
        <taxon>Gammaproteobacteria</taxon>
        <taxon>Pseudomonadales</taxon>
        <taxon>Marinobacteraceae</taxon>
        <taxon>Marinobacter</taxon>
    </lineage>
</organism>
<dbReference type="Proteomes" id="UP000007077">
    <property type="component" value="Plasmid pHP-187"/>
</dbReference>
<dbReference type="AlphaFoldDB" id="E4PRY5"/>
<protein>
    <submittedName>
        <fullName evidence="1">Uncharacterized protein</fullName>
    </submittedName>
</protein>
<accession>E4PRY5</accession>
<keyword evidence="1" id="KW-0614">Plasmid</keyword>
<dbReference type="EMBL" id="CP001980">
    <property type="protein sequence ID" value="ADQ00020.1"/>
    <property type="molecule type" value="Genomic_DNA"/>
</dbReference>
<gene>
    <name evidence="1" type="ordered locus">HP15_p187g23</name>
</gene>
<sequence>MECEIAKWQGKLNTDAVLDLWRYRMKSGTEPVTQIIPVTSGGIGNDYYRR</sequence>
<geneLocation type="plasmid" evidence="1 2">
    <name>pHP-187</name>
</geneLocation>
<evidence type="ECO:0000313" key="1">
    <source>
        <dbReference type="EMBL" id="ADQ00020.1"/>
    </source>
</evidence>
<dbReference type="HOGENOM" id="CLU_3119535_0_0_6"/>
<dbReference type="KEGG" id="mad:HP15_p187g23"/>
<reference evidence="1 2" key="1">
    <citation type="journal article" date="2010" name="Stand. Genomic Sci.">
        <title>Complete genome sequence of Marinobacter adhaerens type strain (HP15), a diatom-interacting marine microorganism.</title>
        <authorList>
            <person name="Gardes A."/>
            <person name="Kaeppel E."/>
            <person name="Shehzad A."/>
            <person name="Seebah S."/>
            <person name="Teeling H."/>
            <person name="Yarza P."/>
            <person name="Glockner F.O."/>
            <person name="Grossart H.P."/>
            <person name="Ullrich M.S."/>
        </authorList>
    </citation>
    <scope>NUCLEOTIDE SEQUENCE [LARGE SCALE GENOMIC DNA]</scope>
    <source>
        <strain evidence="2">DSM 23420 / HP15</strain>
        <plasmid evidence="2">Plasmid pHP-187</plasmid>
    </source>
</reference>
<proteinExistence type="predicted"/>
<evidence type="ECO:0000313" key="2">
    <source>
        <dbReference type="Proteomes" id="UP000007077"/>
    </source>
</evidence>
<name>E4PRY5_MARAH</name>